<dbReference type="GO" id="GO:0031412">
    <property type="term" value="P:gas vesicle organization"/>
    <property type="evidence" value="ECO:0007669"/>
    <property type="project" value="InterPro"/>
</dbReference>
<keyword evidence="1" id="KW-0304">Gas vesicle</keyword>
<gene>
    <name evidence="4" type="ORF">SPAR_09226</name>
</gene>
<name>A0A1R1SNF3_9ACTN</name>
<dbReference type="Proteomes" id="UP000186168">
    <property type="component" value="Unassembled WGS sequence"/>
</dbReference>
<evidence type="ECO:0000256" key="1">
    <source>
        <dbReference type="ARBA" id="ARBA00022987"/>
    </source>
</evidence>
<evidence type="ECO:0000256" key="2">
    <source>
        <dbReference type="ARBA" id="ARBA00035108"/>
    </source>
</evidence>
<dbReference type="RefSeq" id="WP_065963711.1">
    <property type="nucleotide sequence ID" value="NZ_ASQP01000133.1"/>
</dbReference>
<dbReference type="AlphaFoldDB" id="A0A1R1SNF3"/>
<reference evidence="4 5" key="1">
    <citation type="submission" date="2013-05" db="EMBL/GenBank/DDBJ databases">
        <title>Genome sequence of Streptomyces sparsogenes DSM 40356.</title>
        <authorList>
            <person name="Coyne S."/>
            <person name="Seebeck F.P."/>
        </authorList>
    </citation>
    <scope>NUCLEOTIDE SEQUENCE [LARGE SCALE GENOMIC DNA]</scope>
    <source>
        <strain evidence="4 5">DSM 40356</strain>
    </source>
</reference>
<dbReference type="Pfam" id="PF06386">
    <property type="entry name" value="GvpL_GvpF"/>
    <property type="match status" value="1"/>
</dbReference>
<sequence length="255" mass="26903">MAAQGVYVYGVVRASHPLPPGRTGVGADPAPVRTVRTGELAAVVSDAPPGLRAKRRDLLAHQELALALAADGPVLPMRFGMIAADEESVRDQLTASRTAYLATLDRLDGRVEMNLKALPVQSGLPALVRENPEVARARAAARRSPGYEASVRLGEAVARGLTGRAAAASAAVVAELSAMAVERVAGPEVRGCVLNVSFLLDRGDQERFRAAVERFAAGHHDHVELRLTGPLPCYSFVDPAPGTARRETEPVRNGA</sequence>
<dbReference type="GeneID" id="96744674"/>
<protein>
    <submittedName>
        <fullName evidence="4">Gas vesicle synthesis protein GvpLGvpF</fullName>
    </submittedName>
</protein>
<dbReference type="GO" id="GO:0031411">
    <property type="term" value="C:gas vesicle"/>
    <property type="evidence" value="ECO:0007669"/>
    <property type="project" value="UniProtKB-SubCell"/>
</dbReference>
<organism evidence="4 5">
    <name type="scientific">Streptomyces sparsogenes DSM 40356</name>
    <dbReference type="NCBI Taxonomy" id="1331668"/>
    <lineage>
        <taxon>Bacteria</taxon>
        <taxon>Bacillati</taxon>
        <taxon>Actinomycetota</taxon>
        <taxon>Actinomycetes</taxon>
        <taxon>Kitasatosporales</taxon>
        <taxon>Streptomycetaceae</taxon>
        <taxon>Streptomyces</taxon>
    </lineage>
</organism>
<dbReference type="PANTHER" id="PTHR36852:SF1">
    <property type="entry name" value="PROTEIN GVPL 2"/>
    <property type="match status" value="1"/>
</dbReference>
<dbReference type="PANTHER" id="PTHR36852">
    <property type="entry name" value="PROTEIN GVPL 2"/>
    <property type="match status" value="1"/>
</dbReference>
<dbReference type="EMBL" id="ASQP01000133">
    <property type="protein sequence ID" value="OMI39783.1"/>
    <property type="molecule type" value="Genomic_DNA"/>
</dbReference>
<evidence type="ECO:0000256" key="3">
    <source>
        <dbReference type="ARBA" id="ARBA00035643"/>
    </source>
</evidence>
<comment type="caution">
    <text evidence="4">The sequence shown here is derived from an EMBL/GenBank/DDBJ whole genome shotgun (WGS) entry which is preliminary data.</text>
</comment>
<evidence type="ECO:0000313" key="5">
    <source>
        <dbReference type="Proteomes" id="UP000186168"/>
    </source>
</evidence>
<comment type="similarity">
    <text evidence="3">Belongs to the gas vesicle GvpF/GvpL family.</text>
</comment>
<dbReference type="InterPro" id="IPR009430">
    <property type="entry name" value="GvpL/GvpF"/>
</dbReference>
<keyword evidence="5" id="KW-1185">Reference proteome</keyword>
<dbReference type="STRING" id="67365.GCA_001704635_07229"/>
<proteinExistence type="inferred from homology"/>
<evidence type="ECO:0000313" key="4">
    <source>
        <dbReference type="EMBL" id="OMI39783.1"/>
    </source>
</evidence>
<accession>A0A1R1SNF3</accession>
<comment type="subcellular location">
    <subcellularLocation>
        <location evidence="2">Gas vesicle</location>
    </subcellularLocation>
</comment>